<dbReference type="CDD" id="cd24052">
    <property type="entry name" value="ASKHA_NBD_HpPPX-GppA-like"/>
    <property type="match status" value="1"/>
</dbReference>
<dbReference type="InterPro" id="IPR043129">
    <property type="entry name" value="ATPase_NBD"/>
</dbReference>
<reference evidence="7 8" key="1">
    <citation type="submission" date="2023-07" db="EMBL/GenBank/DDBJ databases">
        <title>Genomic Encyclopedia of Type Strains, Phase IV (KMG-IV): sequencing the most valuable type-strain genomes for metagenomic binning, comparative biology and taxonomic classification.</title>
        <authorList>
            <person name="Goeker M."/>
        </authorList>
    </citation>
    <scope>NUCLEOTIDE SEQUENCE [LARGE SCALE GENOMIC DNA]</scope>
    <source>
        <strain evidence="7 8">DSM 29005</strain>
    </source>
</reference>
<name>A0ABT9ZB80_9BACI</name>
<dbReference type="EC" id="3.6.1.11" evidence="2"/>
<keyword evidence="8" id="KW-1185">Reference proteome</keyword>
<dbReference type="InterPro" id="IPR048950">
    <property type="entry name" value="Ppx_GppA_C"/>
</dbReference>
<dbReference type="InterPro" id="IPR022371">
    <property type="entry name" value="Exopolyphosphatase"/>
</dbReference>
<evidence type="ECO:0000313" key="7">
    <source>
        <dbReference type="EMBL" id="MDQ0229525.1"/>
    </source>
</evidence>
<sequence length="509" mass="59176">MEQDKYGIVDIGSNTMRLVIYLREKSGRLKEIENVKAVARLRNYLTDDRVLEAKGVNLLIETLQTFQEVTRHYELSDVKCVATATVRQAINQQEVIKRVSEETDFTIRVLSEYEEAYYGYLAVVNSTSIESGITIDIGGGSTEITFFKNRQLVNHISFPFGALSLRKQFVQDETPTEEEIEAIRLFLDEQFKTLDWIRNKCLPVIGIGGSARNLVQVHQEYINYPLSGVHQYMMNAADVQLMSTYLQSLSFDDLQRVEGLAKDRADLIIPAIEVFKMIMDIVQTDKFVLSRKGLRDGVFYEEITKDFGFPYFPNVIEESFYELATDYQINVNQVFYVTKCALIIYEHLNKLGLVTITREDKLLLRRGTYVFNIGNYIDSESSSKHTFYLLTNRTIDGLMHRERMIIALIASFTNKSSFKQNVTLFSQWFTKDELTKYRLLGSIIKFAYSLNATNRNIIERINLELQDEETLIFSIKCRKDWKPEQYQVEKQKKHLEKVLKKTITVKFHF</sequence>
<feature type="domain" description="Ppx/GppA phosphatase N-terminal" evidence="5">
    <location>
        <begin position="23"/>
        <end position="304"/>
    </location>
</feature>
<dbReference type="InterPro" id="IPR050273">
    <property type="entry name" value="GppA/Ppx_hydrolase"/>
</dbReference>
<dbReference type="SUPFAM" id="SSF109604">
    <property type="entry name" value="HD-domain/PDEase-like"/>
    <property type="match status" value="1"/>
</dbReference>
<dbReference type="Proteomes" id="UP001234495">
    <property type="component" value="Unassembled WGS sequence"/>
</dbReference>
<evidence type="ECO:0000256" key="4">
    <source>
        <dbReference type="ARBA" id="ARBA00047607"/>
    </source>
</evidence>
<protein>
    <recommendedName>
        <fullName evidence="2">exopolyphosphatase</fullName>
        <ecNumber evidence="2">3.6.1.11</ecNumber>
    </recommendedName>
</protein>
<evidence type="ECO:0000313" key="8">
    <source>
        <dbReference type="Proteomes" id="UP001234495"/>
    </source>
</evidence>
<comment type="caution">
    <text evidence="7">The sequence shown here is derived from an EMBL/GenBank/DDBJ whole genome shotgun (WGS) entry which is preliminary data.</text>
</comment>
<gene>
    <name evidence="7" type="ORF">J2S19_000776</name>
</gene>
<dbReference type="RefSeq" id="WP_307337352.1">
    <property type="nucleotide sequence ID" value="NZ_JAUSUD010000002.1"/>
</dbReference>
<dbReference type="PANTHER" id="PTHR30005:SF0">
    <property type="entry name" value="RETROGRADE REGULATION PROTEIN 2"/>
    <property type="match status" value="1"/>
</dbReference>
<dbReference type="EMBL" id="JAUSUD010000002">
    <property type="protein sequence ID" value="MDQ0229525.1"/>
    <property type="molecule type" value="Genomic_DNA"/>
</dbReference>
<dbReference type="Gene3D" id="3.30.420.150">
    <property type="entry name" value="Exopolyphosphatase. Domain 2"/>
    <property type="match status" value="1"/>
</dbReference>
<dbReference type="Pfam" id="PF02541">
    <property type="entry name" value="Ppx-GppA"/>
    <property type="match status" value="1"/>
</dbReference>
<dbReference type="NCBIfam" id="TIGR03706">
    <property type="entry name" value="exo_poly_only"/>
    <property type="match status" value="1"/>
</dbReference>
<comment type="similarity">
    <text evidence="1">Belongs to the GppA/Ppx family.</text>
</comment>
<evidence type="ECO:0000256" key="2">
    <source>
        <dbReference type="ARBA" id="ARBA00012451"/>
    </source>
</evidence>
<evidence type="ECO:0000256" key="1">
    <source>
        <dbReference type="ARBA" id="ARBA00007125"/>
    </source>
</evidence>
<dbReference type="Pfam" id="PF21447">
    <property type="entry name" value="Ppx-GppA_III"/>
    <property type="match status" value="1"/>
</dbReference>
<dbReference type="PANTHER" id="PTHR30005">
    <property type="entry name" value="EXOPOLYPHOSPHATASE"/>
    <property type="match status" value="1"/>
</dbReference>
<keyword evidence="3 7" id="KW-0378">Hydrolase</keyword>
<accession>A0ABT9ZB80</accession>
<dbReference type="InterPro" id="IPR003695">
    <property type="entry name" value="Ppx_GppA_N"/>
</dbReference>
<organism evidence="7 8">
    <name type="scientific">Metabacillus malikii</name>
    <dbReference type="NCBI Taxonomy" id="1504265"/>
    <lineage>
        <taxon>Bacteria</taxon>
        <taxon>Bacillati</taxon>
        <taxon>Bacillota</taxon>
        <taxon>Bacilli</taxon>
        <taxon>Bacillales</taxon>
        <taxon>Bacillaceae</taxon>
        <taxon>Metabacillus</taxon>
    </lineage>
</organism>
<comment type="catalytic activity">
    <reaction evidence="4">
        <text>[phosphate](n) + H2O = [phosphate](n-1) + phosphate + H(+)</text>
        <dbReference type="Rhea" id="RHEA:21528"/>
        <dbReference type="Rhea" id="RHEA-COMP:9859"/>
        <dbReference type="Rhea" id="RHEA-COMP:14279"/>
        <dbReference type="ChEBI" id="CHEBI:15377"/>
        <dbReference type="ChEBI" id="CHEBI:15378"/>
        <dbReference type="ChEBI" id="CHEBI:16838"/>
        <dbReference type="ChEBI" id="CHEBI:43474"/>
        <dbReference type="EC" id="3.6.1.11"/>
    </reaction>
</comment>
<evidence type="ECO:0000259" key="5">
    <source>
        <dbReference type="Pfam" id="PF02541"/>
    </source>
</evidence>
<dbReference type="GO" id="GO:0008894">
    <property type="term" value="F:guanosine-5'-triphosphate,3'-diphosphate diphosphatase activity"/>
    <property type="evidence" value="ECO:0007669"/>
    <property type="project" value="UniProtKB-EC"/>
</dbReference>
<evidence type="ECO:0000256" key="3">
    <source>
        <dbReference type="ARBA" id="ARBA00022801"/>
    </source>
</evidence>
<dbReference type="GO" id="GO:0004309">
    <property type="term" value="F:exopolyphosphatase activity"/>
    <property type="evidence" value="ECO:0007669"/>
    <property type="project" value="UniProtKB-EC"/>
</dbReference>
<proteinExistence type="inferred from homology"/>
<dbReference type="Gene3D" id="1.10.3210.10">
    <property type="entry name" value="Hypothetical protein af1432"/>
    <property type="match status" value="1"/>
</dbReference>
<dbReference type="SUPFAM" id="SSF53067">
    <property type="entry name" value="Actin-like ATPase domain"/>
    <property type="match status" value="2"/>
</dbReference>
<dbReference type="Gene3D" id="3.30.420.40">
    <property type="match status" value="1"/>
</dbReference>
<evidence type="ECO:0000259" key="6">
    <source>
        <dbReference type="Pfam" id="PF21447"/>
    </source>
</evidence>
<feature type="domain" description="Ppx/GppA phosphatase C-terminal" evidence="6">
    <location>
        <begin position="318"/>
        <end position="484"/>
    </location>
</feature>